<gene>
    <name evidence="3" type="ORF">SSX86_024411</name>
</gene>
<dbReference type="SUPFAM" id="SSF52266">
    <property type="entry name" value="SGNH hydrolase"/>
    <property type="match status" value="1"/>
</dbReference>
<dbReference type="Gene3D" id="3.40.50.1110">
    <property type="entry name" value="SGNH hydrolase"/>
    <property type="match status" value="1"/>
</dbReference>
<dbReference type="Pfam" id="PF00657">
    <property type="entry name" value="Lipase_GDSL"/>
    <property type="match status" value="1"/>
</dbReference>
<dbReference type="PANTHER" id="PTHR45642">
    <property type="entry name" value="GDSL ESTERASE/LIPASE EXL3"/>
    <property type="match status" value="1"/>
</dbReference>
<protein>
    <submittedName>
        <fullName evidence="3">Uncharacterized protein</fullName>
    </submittedName>
</protein>
<dbReference type="AlphaFoldDB" id="A0AAP0GRV0"/>
<keyword evidence="2" id="KW-0732">Signal</keyword>
<evidence type="ECO:0000256" key="2">
    <source>
        <dbReference type="SAM" id="SignalP"/>
    </source>
</evidence>
<evidence type="ECO:0000256" key="1">
    <source>
        <dbReference type="ARBA" id="ARBA00008668"/>
    </source>
</evidence>
<dbReference type="InterPro" id="IPR035669">
    <property type="entry name" value="SGNH_plant_lipase-like"/>
</dbReference>
<dbReference type="GO" id="GO:0016788">
    <property type="term" value="F:hydrolase activity, acting on ester bonds"/>
    <property type="evidence" value="ECO:0007669"/>
    <property type="project" value="InterPro"/>
</dbReference>
<feature type="signal peptide" evidence="2">
    <location>
        <begin position="1"/>
        <end position="20"/>
    </location>
</feature>
<dbReference type="InterPro" id="IPR036514">
    <property type="entry name" value="SGNH_hydro_sf"/>
</dbReference>
<proteinExistence type="inferred from homology"/>
<sequence>MLLYIVVAILLCVFASVCLCGSVGTITLSENVSVSAVLVFGDSFVDQGNNNYVNTIAKGNYSPYGKDFLGGKPTGRFSNGKTLPDFLAEALGVKDYLPPFLDPVINDKDLQTGVSFGSGGSGFDPLTTTITTAIPISVQLDMFKQYIERLKRNIAEEAANKIITNSVVVLVAGNNDLYLTFPLRRSQYDALGYSNMLVKLVLNFIQEIYTLGVRRIVVFGAPPIGCLPAVRTLSGGLQRRCAEEENNLAQLFNTVLGQQLQVWTTSFPQSKLAFIDYYSPLINIIENPKKFGFDVVDKGCCGTGAIEVAYLCNKLTPTCLDRSKYFFWDAFHLSEKGNSILVDQIIQDLVNLF</sequence>
<accession>A0AAP0GRV0</accession>
<dbReference type="Proteomes" id="UP001408789">
    <property type="component" value="Unassembled WGS sequence"/>
</dbReference>
<dbReference type="CDD" id="cd01837">
    <property type="entry name" value="SGNH_plant_lipase_like"/>
    <property type="match status" value="1"/>
</dbReference>
<reference evidence="3 4" key="1">
    <citation type="submission" date="2024-04" db="EMBL/GenBank/DDBJ databases">
        <title>The reference genome of an endangered Asteraceae, Deinandra increscens subsp. villosa, native to the Central Coast of California.</title>
        <authorList>
            <person name="Guilliams M."/>
            <person name="Hasenstab-Lehman K."/>
            <person name="Meyer R."/>
            <person name="Mcevoy S."/>
        </authorList>
    </citation>
    <scope>NUCLEOTIDE SEQUENCE [LARGE SCALE GENOMIC DNA]</scope>
    <source>
        <tissue evidence="3">Leaf</tissue>
    </source>
</reference>
<evidence type="ECO:0000313" key="4">
    <source>
        <dbReference type="Proteomes" id="UP001408789"/>
    </source>
</evidence>
<keyword evidence="4" id="KW-1185">Reference proteome</keyword>
<dbReference type="EMBL" id="JBCNJP010000024">
    <property type="protein sequence ID" value="KAK9057045.1"/>
    <property type="molecule type" value="Genomic_DNA"/>
</dbReference>
<name>A0AAP0GRV0_9ASTR</name>
<organism evidence="3 4">
    <name type="scientific">Deinandra increscens subsp. villosa</name>
    <dbReference type="NCBI Taxonomy" id="3103831"/>
    <lineage>
        <taxon>Eukaryota</taxon>
        <taxon>Viridiplantae</taxon>
        <taxon>Streptophyta</taxon>
        <taxon>Embryophyta</taxon>
        <taxon>Tracheophyta</taxon>
        <taxon>Spermatophyta</taxon>
        <taxon>Magnoliopsida</taxon>
        <taxon>eudicotyledons</taxon>
        <taxon>Gunneridae</taxon>
        <taxon>Pentapetalae</taxon>
        <taxon>asterids</taxon>
        <taxon>campanulids</taxon>
        <taxon>Asterales</taxon>
        <taxon>Asteraceae</taxon>
        <taxon>Asteroideae</taxon>
        <taxon>Heliantheae alliance</taxon>
        <taxon>Madieae</taxon>
        <taxon>Madiinae</taxon>
        <taxon>Deinandra</taxon>
    </lineage>
</organism>
<comment type="caution">
    <text evidence="3">The sequence shown here is derived from an EMBL/GenBank/DDBJ whole genome shotgun (WGS) entry which is preliminary data.</text>
</comment>
<dbReference type="InterPro" id="IPR050592">
    <property type="entry name" value="GDSL_lipolytic_enzyme"/>
</dbReference>
<dbReference type="InterPro" id="IPR001087">
    <property type="entry name" value="GDSL"/>
</dbReference>
<comment type="similarity">
    <text evidence="1">Belongs to the 'GDSL' lipolytic enzyme family.</text>
</comment>
<evidence type="ECO:0000313" key="3">
    <source>
        <dbReference type="EMBL" id="KAK9057045.1"/>
    </source>
</evidence>
<dbReference type="FunFam" id="3.40.50.1110:FF:000003">
    <property type="entry name" value="GDSL esterase/lipase APG"/>
    <property type="match status" value="1"/>
</dbReference>
<dbReference type="PANTHER" id="PTHR45642:SF82">
    <property type="entry name" value="GDSL-LIKE LIPASE_ACYLHYDROLASE SUPERFAMILY PROTEIN-RELATED"/>
    <property type="match status" value="1"/>
</dbReference>
<feature type="chain" id="PRO_5042868763" evidence="2">
    <location>
        <begin position="21"/>
        <end position="353"/>
    </location>
</feature>